<dbReference type="EMBL" id="MU793406">
    <property type="protein sequence ID" value="KAJ3783732.1"/>
    <property type="molecule type" value="Genomic_DNA"/>
</dbReference>
<dbReference type="PANTHER" id="PTHR22589:SF107">
    <property type="entry name" value="CHOLINE_CARNITINE ACYLTRANSFERASE DOMAIN-CONTAINING PROTEIN"/>
    <property type="match status" value="1"/>
</dbReference>
<feature type="compositionally biased region" description="Low complexity" evidence="4">
    <location>
        <begin position="20"/>
        <end position="35"/>
    </location>
</feature>
<feature type="active site" description="Proton acceptor" evidence="2">
    <location>
        <position position="75"/>
    </location>
</feature>
<dbReference type="InterPro" id="IPR000542">
    <property type="entry name" value="Carn_acyl_trans"/>
</dbReference>
<dbReference type="Proteomes" id="UP001163798">
    <property type="component" value="Unassembled WGS sequence"/>
</dbReference>
<keyword evidence="3" id="KW-0808">Transferase</keyword>
<reference evidence="6" key="1">
    <citation type="submission" date="2022-08" db="EMBL/GenBank/DDBJ databases">
        <authorList>
            <consortium name="DOE Joint Genome Institute"/>
            <person name="Min B."/>
            <person name="Riley R."/>
            <person name="Sierra-Patev S."/>
            <person name="Naranjo-Ortiz M."/>
            <person name="Looney B."/>
            <person name="Konkel Z."/>
            <person name="Slot J.C."/>
            <person name="Sakamoto Y."/>
            <person name="Steenwyk J.L."/>
            <person name="Rokas A."/>
            <person name="Carro J."/>
            <person name="Camarero S."/>
            <person name="Ferreira P."/>
            <person name="Molpeceres G."/>
            <person name="Ruiz-Duenas F.J."/>
            <person name="Serrano A."/>
            <person name="Henrissat B."/>
            <person name="Drula E."/>
            <person name="Hughes K.W."/>
            <person name="Mata J.L."/>
            <person name="Ishikawa N.K."/>
            <person name="Vargas-Isla R."/>
            <person name="Ushijima S."/>
            <person name="Smith C.A."/>
            <person name="Ahrendt S."/>
            <person name="Andreopoulos W."/>
            <person name="He G."/>
            <person name="Labutti K."/>
            <person name="Lipzen A."/>
            <person name="Ng V."/>
            <person name="Sandor L."/>
            <person name="Barry K."/>
            <person name="Martinez A.T."/>
            <person name="Xiao Y."/>
            <person name="Gibbons J.G."/>
            <person name="Terashima K."/>
            <person name="Hibbett D.S."/>
            <person name="Grigoriev I.V."/>
        </authorList>
    </citation>
    <scope>NUCLEOTIDE SEQUENCE</scope>
    <source>
        <strain evidence="6">TFB10291</strain>
    </source>
</reference>
<evidence type="ECO:0000313" key="7">
    <source>
        <dbReference type="Proteomes" id="UP001163798"/>
    </source>
</evidence>
<keyword evidence="1 3" id="KW-0012">Acyltransferase</keyword>
<dbReference type="AlphaFoldDB" id="A0AA38KVA7"/>
<accession>A0AA38KVA7</accession>
<gene>
    <name evidence="6" type="ORF">GGU10DRAFT_45916</name>
</gene>
<dbReference type="PANTHER" id="PTHR22589">
    <property type="entry name" value="CARNITINE O-ACYLTRANSFERASE"/>
    <property type="match status" value="1"/>
</dbReference>
<proteinExistence type="inferred from homology"/>
<comment type="caution">
    <text evidence="6">The sequence shown here is derived from an EMBL/GenBank/DDBJ whole genome shotgun (WGS) entry which is preliminary data.</text>
</comment>
<evidence type="ECO:0000256" key="3">
    <source>
        <dbReference type="RuleBase" id="RU003801"/>
    </source>
</evidence>
<evidence type="ECO:0000256" key="4">
    <source>
        <dbReference type="SAM" id="MobiDB-lite"/>
    </source>
</evidence>
<evidence type="ECO:0000259" key="5">
    <source>
        <dbReference type="Pfam" id="PF00755"/>
    </source>
</evidence>
<sequence length="166" mass="17885">MCLCLDNETHPPPPLPPSSPSSSSLPQPSTISQSTLDSHLHAIRSVPSNISNRFFDKPFSIVVDPSGREGATGEHSPCDALVPSIVAEYAVVQHVELDVSSSSSPSTSRNAIEIEGWNRLDWVVDEDVLKATHAARTPSTFSPEEELSLESLSPFARIQKEAGLVE</sequence>
<evidence type="ECO:0000256" key="1">
    <source>
        <dbReference type="ARBA" id="ARBA00023315"/>
    </source>
</evidence>
<evidence type="ECO:0000256" key="2">
    <source>
        <dbReference type="PIRSR" id="PIRSR600542-1"/>
    </source>
</evidence>
<dbReference type="Pfam" id="PF00755">
    <property type="entry name" value="Carn_acyltransf"/>
    <property type="match status" value="1"/>
</dbReference>
<feature type="region of interest" description="Disordered" evidence="4">
    <location>
        <begin position="1"/>
        <end position="36"/>
    </location>
</feature>
<name>A0AA38KVA7_9AGAR</name>
<feature type="domain" description="Choline/carnitine acyltransferase" evidence="5">
    <location>
        <begin position="1"/>
        <end position="137"/>
    </location>
</feature>
<dbReference type="PROSITE" id="PS00440">
    <property type="entry name" value="ACYLTRANSF_C_2"/>
    <property type="match status" value="1"/>
</dbReference>
<dbReference type="InterPro" id="IPR042231">
    <property type="entry name" value="Cho/carn_acyl_trans_2"/>
</dbReference>
<dbReference type="SUPFAM" id="SSF52777">
    <property type="entry name" value="CoA-dependent acyltransferases"/>
    <property type="match status" value="1"/>
</dbReference>
<organism evidence="6 7">
    <name type="scientific">Lentinula aff. detonsa</name>
    <dbReference type="NCBI Taxonomy" id="2804958"/>
    <lineage>
        <taxon>Eukaryota</taxon>
        <taxon>Fungi</taxon>
        <taxon>Dikarya</taxon>
        <taxon>Basidiomycota</taxon>
        <taxon>Agaricomycotina</taxon>
        <taxon>Agaricomycetes</taxon>
        <taxon>Agaricomycetidae</taxon>
        <taxon>Agaricales</taxon>
        <taxon>Marasmiineae</taxon>
        <taxon>Omphalotaceae</taxon>
        <taxon>Lentinula</taxon>
    </lineage>
</organism>
<dbReference type="InterPro" id="IPR039551">
    <property type="entry name" value="Cho/carn_acyl_trans"/>
</dbReference>
<dbReference type="GO" id="GO:0016746">
    <property type="term" value="F:acyltransferase activity"/>
    <property type="evidence" value="ECO:0007669"/>
    <property type="project" value="UniProtKB-KW"/>
</dbReference>
<dbReference type="Gene3D" id="3.30.559.70">
    <property type="entry name" value="Choline/Carnitine o-acyltransferase, domain 2"/>
    <property type="match status" value="1"/>
</dbReference>
<comment type="similarity">
    <text evidence="3">Belongs to the carnitine/choline acetyltransferase family.</text>
</comment>
<protein>
    <recommendedName>
        <fullName evidence="5">Choline/carnitine acyltransferase domain-containing protein</fullName>
    </recommendedName>
</protein>
<evidence type="ECO:0000313" key="6">
    <source>
        <dbReference type="EMBL" id="KAJ3783732.1"/>
    </source>
</evidence>
<keyword evidence="7" id="KW-1185">Reference proteome</keyword>
<feature type="compositionally biased region" description="Pro residues" evidence="4">
    <location>
        <begin position="10"/>
        <end position="19"/>
    </location>
</feature>